<dbReference type="EMBL" id="JAURVH010001536">
    <property type="protein sequence ID" value="KAK5891329.1"/>
    <property type="molecule type" value="Genomic_DNA"/>
</dbReference>
<evidence type="ECO:0000256" key="1">
    <source>
        <dbReference type="SAM" id="MobiDB-lite"/>
    </source>
</evidence>
<name>A0AAN8BU61_CHAGU</name>
<protein>
    <submittedName>
        <fullName evidence="2">Uncharacterized protein</fullName>
    </submittedName>
</protein>
<dbReference type="Proteomes" id="UP001331515">
    <property type="component" value="Unassembled WGS sequence"/>
</dbReference>
<gene>
    <name evidence="2" type="ORF">CgunFtcFv8_018597</name>
</gene>
<accession>A0AAN8BU61</accession>
<proteinExistence type="predicted"/>
<reference evidence="2 3" key="1">
    <citation type="journal article" date="2023" name="Mol. Biol. Evol.">
        <title>Genomics of Secondarily Temperate Adaptation in the Only Non-Antarctic Icefish.</title>
        <authorList>
            <person name="Rivera-Colon A.G."/>
            <person name="Rayamajhi N."/>
            <person name="Minhas B.F."/>
            <person name="Madrigal G."/>
            <person name="Bilyk K.T."/>
            <person name="Yoon V."/>
            <person name="Hune M."/>
            <person name="Gregory S."/>
            <person name="Cheng C.H.C."/>
            <person name="Catchen J.M."/>
        </authorList>
    </citation>
    <scope>NUCLEOTIDE SEQUENCE [LARGE SCALE GENOMIC DNA]</scope>
    <source>
        <tissue evidence="2">White muscle</tissue>
    </source>
</reference>
<keyword evidence="3" id="KW-1185">Reference proteome</keyword>
<feature type="region of interest" description="Disordered" evidence="1">
    <location>
        <begin position="109"/>
        <end position="157"/>
    </location>
</feature>
<feature type="compositionally biased region" description="Basic and acidic residues" evidence="1">
    <location>
        <begin position="113"/>
        <end position="130"/>
    </location>
</feature>
<organism evidence="2 3">
    <name type="scientific">Champsocephalus gunnari</name>
    <name type="common">Mackerel icefish</name>
    <dbReference type="NCBI Taxonomy" id="52237"/>
    <lineage>
        <taxon>Eukaryota</taxon>
        <taxon>Metazoa</taxon>
        <taxon>Chordata</taxon>
        <taxon>Craniata</taxon>
        <taxon>Vertebrata</taxon>
        <taxon>Euteleostomi</taxon>
        <taxon>Actinopterygii</taxon>
        <taxon>Neopterygii</taxon>
        <taxon>Teleostei</taxon>
        <taxon>Neoteleostei</taxon>
        <taxon>Acanthomorphata</taxon>
        <taxon>Eupercaria</taxon>
        <taxon>Perciformes</taxon>
        <taxon>Notothenioidei</taxon>
        <taxon>Channichthyidae</taxon>
        <taxon>Champsocephalus</taxon>
    </lineage>
</organism>
<comment type="caution">
    <text evidence="2">The sequence shown here is derived from an EMBL/GenBank/DDBJ whole genome shotgun (WGS) entry which is preliminary data.</text>
</comment>
<evidence type="ECO:0000313" key="2">
    <source>
        <dbReference type="EMBL" id="KAK5891329.1"/>
    </source>
</evidence>
<evidence type="ECO:0000313" key="3">
    <source>
        <dbReference type="Proteomes" id="UP001331515"/>
    </source>
</evidence>
<dbReference type="AlphaFoldDB" id="A0AAN8BU61"/>
<sequence length="157" mass="17238">MSASNSDHVSFRVRATSSLLVSITSIRDGGPGGGCYTPIVKDPHCWARPRYRITDEAPDKRVKWVSAGYRGKRANRDSSPPNTLPLPPITPLSEDVSLLLGFQIAPENQPAEADLHRAEDGMRAHGEKYVSKMQQADVPSARRPHWKPLSKQGEGVT</sequence>